<keyword evidence="2" id="KW-0175">Coiled coil</keyword>
<dbReference type="InterPro" id="IPR000727">
    <property type="entry name" value="T_SNARE_dom"/>
</dbReference>
<dbReference type="CDD" id="cd15886">
    <property type="entry name" value="SNARE_SEC9N"/>
    <property type="match status" value="1"/>
</dbReference>
<dbReference type="EMBL" id="CDQK01000003">
    <property type="protein sequence ID" value="CEP22333.1"/>
    <property type="molecule type" value="Genomic_DNA"/>
</dbReference>
<dbReference type="PROSITE" id="PS50192">
    <property type="entry name" value="T_SNARE"/>
    <property type="match status" value="1"/>
</dbReference>
<gene>
    <name evidence="5" type="primary">SEC9</name>
    <name evidence="5" type="ORF">BN1211_2671</name>
</gene>
<evidence type="ECO:0000313" key="6">
    <source>
        <dbReference type="Proteomes" id="UP000038830"/>
    </source>
</evidence>
<proteinExistence type="inferred from homology"/>
<feature type="compositionally biased region" description="Polar residues" evidence="3">
    <location>
        <begin position="195"/>
        <end position="208"/>
    </location>
</feature>
<feature type="region of interest" description="Disordered" evidence="3">
    <location>
        <begin position="55"/>
        <end position="272"/>
    </location>
</feature>
<feature type="compositionally biased region" description="Gly residues" evidence="3">
    <location>
        <begin position="153"/>
        <end position="165"/>
    </location>
</feature>
<feature type="compositionally biased region" description="Low complexity" evidence="3">
    <location>
        <begin position="73"/>
        <end position="82"/>
    </location>
</feature>
<dbReference type="GO" id="GO:0006887">
    <property type="term" value="P:exocytosis"/>
    <property type="evidence" value="ECO:0007669"/>
    <property type="project" value="TreeGrafter"/>
</dbReference>
<evidence type="ECO:0000259" key="4">
    <source>
        <dbReference type="PROSITE" id="PS50192"/>
    </source>
</evidence>
<dbReference type="PANTHER" id="PTHR19305">
    <property type="entry name" value="SYNAPTOSOMAL ASSOCIATED PROTEIN"/>
    <property type="match status" value="1"/>
</dbReference>
<dbReference type="GO" id="GO:0019905">
    <property type="term" value="F:syntaxin binding"/>
    <property type="evidence" value="ECO:0007669"/>
    <property type="project" value="TreeGrafter"/>
</dbReference>
<name>A0A0H5C393_CYBJN</name>
<protein>
    <submittedName>
        <fullName evidence="5">SEC9 protein</fullName>
    </submittedName>
</protein>
<dbReference type="Gene3D" id="1.20.5.110">
    <property type="match status" value="2"/>
</dbReference>
<organism evidence="5 6">
    <name type="scientific">Cyberlindnera jadinii (strain ATCC 18201 / CBS 1600 / BCRC 20928 / JCM 3617 / NBRC 0987 / NRRL Y-1542)</name>
    <name type="common">Torula yeast</name>
    <name type="synonym">Candida utilis</name>
    <dbReference type="NCBI Taxonomy" id="983966"/>
    <lineage>
        <taxon>Eukaryota</taxon>
        <taxon>Fungi</taxon>
        <taxon>Dikarya</taxon>
        <taxon>Ascomycota</taxon>
        <taxon>Saccharomycotina</taxon>
        <taxon>Saccharomycetes</taxon>
        <taxon>Phaffomycetales</taxon>
        <taxon>Phaffomycetaceae</taxon>
        <taxon>Cyberlindnera</taxon>
    </lineage>
</organism>
<feature type="compositionally biased region" description="Basic and acidic residues" evidence="3">
    <location>
        <begin position="249"/>
        <end position="265"/>
    </location>
</feature>
<dbReference type="PANTHER" id="PTHR19305:SF9">
    <property type="entry name" value="SYNAPTOSOMAL-ASSOCIATED PROTEIN 29"/>
    <property type="match status" value="1"/>
</dbReference>
<dbReference type="AlphaFoldDB" id="A0A0H5C393"/>
<feature type="compositionally biased region" description="Polar residues" evidence="3">
    <location>
        <begin position="129"/>
        <end position="151"/>
    </location>
</feature>
<dbReference type="GO" id="GO:0031201">
    <property type="term" value="C:SNARE complex"/>
    <property type="evidence" value="ECO:0007669"/>
    <property type="project" value="TreeGrafter"/>
</dbReference>
<feature type="compositionally biased region" description="Basic and acidic residues" evidence="3">
    <location>
        <begin position="55"/>
        <end position="72"/>
    </location>
</feature>
<sequence length="531" mass="59061">MGIKKFFKTKPPTQEDVETNMHEEMLDRGLPVKHNSKKKPNTFGAYAEYAKDKAKAKGEYAPKGYSKQEKEAQALAEAQAQARLNDNPYGSMDTSNPYGSHGNSGGSGVNPYGSIGTSSTGGNPYDSPSRGNQGSGNPYGDSGNSGTSYHKNNGGGNPYGQGSQGHGYSQHEVPGGGYDDYNNAYDEQGGHGSKESNPYSVKNTSQRIQHPAVAESGKRSQFSFVPEEGAGAHSGDDDDAYVPSLYQKQTHDTEGLDLNDTHYADEDLNDTNYRREVNNDDAYQSFSQEPESEEQRILREEDEEVEGIKGQIRFTKQESVASTRNTLRMAREAEESGKNTMGMLGAQSEILFNTERNLGLAETQDAMAKEKITQLNHYNRNILKPNIKNPFTKNRRLREKEEKIKAEHIAAKVENERTRAQLTDSTKRIKSALDDGEGLGDEVASKYRRDKVLAQAKQYQFEADSEDDEMEAEIGANIDEIGKFSSRLKKLAISQGEELDRQNKRLNDIEERADRLDLNVHVNTARLREYH</sequence>
<dbReference type="Proteomes" id="UP000038830">
    <property type="component" value="Unassembled WGS sequence"/>
</dbReference>
<dbReference type="SMART" id="SM00397">
    <property type="entry name" value="t_SNARE"/>
    <property type="match status" value="2"/>
</dbReference>
<evidence type="ECO:0000256" key="2">
    <source>
        <dbReference type="SAM" id="Coils"/>
    </source>
</evidence>
<feature type="domain" description="T-SNARE coiled-coil homology" evidence="4">
    <location>
        <begin position="468"/>
        <end position="530"/>
    </location>
</feature>
<reference evidence="6" key="1">
    <citation type="journal article" date="2015" name="J. Biotechnol.">
        <title>The structure of the Cyberlindnera jadinii genome and its relation to Candida utilis analyzed by the occurrence of single nucleotide polymorphisms.</title>
        <authorList>
            <person name="Rupp O."/>
            <person name="Brinkrolf K."/>
            <person name="Buerth C."/>
            <person name="Kunigo M."/>
            <person name="Schneider J."/>
            <person name="Jaenicke S."/>
            <person name="Goesmann A."/>
            <person name="Puehler A."/>
            <person name="Jaeger K.-E."/>
            <person name="Ernst J.F."/>
        </authorList>
    </citation>
    <scope>NUCLEOTIDE SEQUENCE [LARGE SCALE GENOMIC DNA]</scope>
    <source>
        <strain evidence="6">ATCC 18201 / CBS 1600 / BCRC 20928 / JCM 3617 / NBRC 0987 / NRRL Y-1542</strain>
    </source>
</reference>
<dbReference type="GO" id="GO:0005886">
    <property type="term" value="C:plasma membrane"/>
    <property type="evidence" value="ECO:0007669"/>
    <property type="project" value="TreeGrafter"/>
</dbReference>
<comment type="similarity">
    <text evidence="1">Belongs to the SNAP-25 family.</text>
</comment>
<evidence type="ECO:0000256" key="1">
    <source>
        <dbReference type="ARBA" id="ARBA00009480"/>
    </source>
</evidence>
<dbReference type="CDD" id="cd15857">
    <property type="entry name" value="SNARE_SEC9C"/>
    <property type="match status" value="1"/>
</dbReference>
<dbReference type="SUPFAM" id="SSF58038">
    <property type="entry name" value="SNARE fusion complex"/>
    <property type="match status" value="2"/>
</dbReference>
<evidence type="ECO:0000256" key="3">
    <source>
        <dbReference type="SAM" id="MobiDB-lite"/>
    </source>
</evidence>
<dbReference type="GO" id="GO:0006906">
    <property type="term" value="P:vesicle fusion"/>
    <property type="evidence" value="ECO:0007669"/>
    <property type="project" value="TreeGrafter"/>
</dbReference>
<feature type="coiled-coil region" evidence="2">
    <location>
        <begin position="492"/>
        <end position="519"/>
    </location>
</feature>
<dbReference type="GO" id="GO:0005484">
    <property type="term" value="F:SNAP receptor activity"/>
    <property type="evidence" value="ECO:0007669"/>
    <property type="project" value="TreeGrafter"/>
</dbReference>
<evidence type="ECO:0000313" key="5">
    <source>
        <dbReference type="EMBL" id="CEP22333.1"/>
    </source>
</evidence>
<accession>A0A0H5C393</accession>